<comment type="caution">
    <text evidence="2">The sequence shown here is derived from an EMBL/GenBank/DDBJ whole genome shotgun (WGS) entry which is preliminary data.</text>
</comment>
<accession>A0A542XFI7</accession>
<evidence type="ECO:0000256" key="1">
    <source>
        <dbReference type="SAM" id="MobiDB-lite"/>
    </source>
</evidence>
<dbReference type="RefSeq" id="WP_142006968.1">
    <property type="nucleotide sequence ID" value="NZ_CAJTBP010000001.1"/>
</dbReference>
<keyword evidence="3" id="KW-1185">Reference proteome</keyword>
<feature type="region of interest" description="Disordered" evidence="1">
    <location>
        <begin position="256"/>
        <end position="290"/>
    </location>
</feature>
<proteinExistence type="predicted"/>
<dbReference type="OrthoDB" id="3351100at2"/>
<feature type="compositionally biased region" description="Basic and acidic residues" evidence="1">
    <location>
        <begin position="278"/>
        <end position="290"/>
    </location>
</feature>
<evidence type="ECO:0000313" key="2">
    <source>
        <dbReference type="EMBL" id="TQL34594.1"/>
    </source>
</evidence>
<protein>
    <submittedName>
        <fullName evidence="2">Uncharacterized protein</fullName>
    </submittedName>
</protein>
<gene>
    <name evidence="2" type="ORF">FB554_2770</name>
</gene>
<reference evidence="2 3" key="1">
    <citation type="submission" date="2019-06" db="EMBL/GenBank/DDBJ databases">
        <title>Sequencing the genomes of 1000 actinobacteria strains.</title>
        <authorList>
            <person name="Klenk H.-P."/>
        </authorList>
    </citation>
    <scope>NUCLEOTIDE SEQUENCE [LARGE SCALE GENOMIC DNA]</scope>
    <source>
        <strain evidence="2 3">DSM 24617</strain>
    </source>
</reference>
<dbReference type="Proteomes" id="UP000318336">
    <property type="component" value="Unassembled WGS sequence"/>
</dbReference>
<sequence>MSSNLACIGMGVTSPAELSELVAQVARLGSEPVADSPGVQTYAWQDASGARVVLDVLAGKPLILPSFASSSDFTSTAVEAHSPDVARVTVLGEDGVTETGVTCELEQRRHVEGQVDAGRIRLVALGINVTAFDDEPTFLADDASLLGTEDELGPPPPEVAERGLAWPPRMSASAFFANGFYPGPVDPTPHALLSGVVLRAEVRTNSLTGRRFVASRVLTAFGELDLCLPEEFALLLPGQVIAGTVAVVGRLLEDTPAASAERAGEDAGGDDDAQPRPGETRREWRDRTGR</sequence>
<organism evidence="2 3">
    <name type="scientific">Barrientosiimonas humi</name>
    <dbReference type="NCBI Taxonomy" id="999931"/>
    <lineage>
        <taxon>Bacteria</taxon>
        <taxon>Bacillati</taxon>
        <taxon>Actinomycetota</taxon>
        <taxon>Actinomycetes</taxon>
        <taxon>Micrococcales</taxon>
        <taxon>Dermacoccaceae</taxon>
        <taxon>Barrientosiimonas</taxon>
    </lineage>
</organism>
<name>A0A542XFI7_9MICO</name>
<dbReference type="AlphaFoldDB" id="A0A542XFI7"/>
<dbReference type="EMBL" id="VFOK01000001">
    <property type="protein sequence ID" value="TQL34594.1"/>
    <property type="molecule type" value="Genomic_DNA"/>
</dbReference>
<evidence type="ECO:0000313" key="3">
    <source>
        <dbReference type="Proteomes" id="UP000318336"/>
    </source>
</evidence>